<comment type="caution">
    <text evidence="2">The sequence shown here is derived from an EMBL/GenBank/DDBJ whole genome shotgun (WGS) entry which is preliminary data.</text>
</comment>
<accession>A0ABV5IHV5</accession>
<protein>
    <submittedName>
        <fullName evidence="2">Uncharacterized protein</fullName>
    </submittedName>
</protein>
<evidence type="ECO:0000313" key="2">
    <source>
        <dbReference type="EMBL" id="MFB9204120.1"/>
    </source>
</evidence>
<dbReference type="Gene3D" id="3.40.630.30">
    <property type="match status" value="1"/>
</dbReference>
<organism evidence="2 3">
    <name type="scientific">Nonomuraea spiralis</name>
    <dbReference type="NCBI Taxonomy" id="46182"/>
    <lineage>
        <taxon>Bacteria</taxon>
        <taxon>Bacillati</taxon>
        <taxon>Actinomycetota</taxon>
        <taxon>Actinomycetes</taxon>
        <taxon>Streptosporangiales</taxon>
        <taxon>Streptosporangiaceae</taxon>
        <taxon>Nonomuraea</taxon>
    </lineage>
</organism>
<gene>
    <name evidence="2" type="ORF">ACFFV7_23205</name>
</gene>
<feature type="region of interest" description="Disordered" evidence="1">
    <location>
        <begin position="59"/>
        <end position="96"/>
    </location>
</feature>
<evidence type="ECO:0000256" key="1">
    <source>
        <dbReference type="SAM" id="MobiDB-lite"/>
    </source>
</evidence>
<dbReference type="EMBL" id="JBHMEI010000016">
    <property type="protein sequence ID" value="MFB9204120.1"/>
    <property type="molecule type" value="Genomic_DNA"/>
</dbReference>
<proteinExistence type="predicted"/>
<dbReference type="Proteomes" id="UP001589647">
    <property type="component" value="Unassembled WGS sequence"/>
</dbReference>
<evidence type="ECO:0000313" key="3">
    <source>
        <dbReference type="Proteomes" id="UP001589647"/>
    </source>
</evidence>
<dbReference type="RefSeq" id="WP_229824205.1">
    <property type="nucleotide sequence ID" value="NZ_BMRC01000008.1"/>
</dbReference>
<name>A0ABV5IHV5_9ACTN</name>
<keyword evidence="3" id="KW-1185">Reference proteome</keyword>
<sequence length="96" mass="9815">MSVEIRESDDFDAMGEALARAFHDDPVIGWLLPGGHGAAGMFATLARHTHAITETALHGGGAVAGRSPGTSPPAPTGTWPRSAPYPSRGAAARAAR</sequence>
<reference evidence="2 3" key="1">
    <citation type="submission" date="2024-09" db="EMBL/GenBank/DDBJ databases">
        <authorList>
            <person name="Sun Q."/>
            <person name="Mori K."/>
        </authorList>
    </citation>
    <scope>NUCLEOTIDE SEQUENCE [LARGE SCALE GENOMIC DNA]</scope>
    <source>
        <strain evidence="2 3">CCM 3426</strain>
    </source>
</reference>